<dbReference type="RefSeq" id="XP_060289087.1">
    <property type="nucleotide sequence ID" value="XM_060432356.1"/>
</dbReference>
<evidence type="ECO:0000256" key="5">
    <source>
        <dbReference type="ARBA" id="ARBA00022692"/>
    </source>
</evidence>
<organism evidence="14 15">
    <name type="scientific">Phialemonium atrogriseum</name>
    <dbReference type="NCBI Taxonomy" id="1093897"/>
    <lineage>
        <taxon>Eukaryota</taxon>
        <taxon>Fungi</taxon>
        <taxon>Dikarya</taxon>
        <taxon>Ascomycota</taxon>
        <taxon>Pezizomycotina</taxon>
        <taxon>Sordariomycetes</taxon>
        <taxon>Sordariomycetidae</taxon>
        <taxon>Cephalothecales</taxon>
        <taxon>Cephalothecaceae</taxon>
        <taxon>Phialemonium</taxon>
    </lineage>
</organism>
<dbReference type="InterPro" id="IPR036396">
    <property type="entry name" value="Cyt_P450_sf"/>
</dbReference>
<dbReference type="CDD" id="cd11058">
    <property type="entry name" value="CYP60B-like"/>
    <property type="match status" value="1"/>
</dbReference>
<evidence type="ECO:0000313" key="14">
    <source>
        <dbReference type="EMBL" id="KAK1772874.1"/>
    </source>
</evidence>
<keyword evidence="11" id="KW-0472">Membrane</keyword>
<comment type="caution">
    <text evidence="14">The sequence shown here is derived from an EMBL/GenBank/DDBJ whole genome shotgun (WGS) entry which is preliminary data.</text>
</comment>
<comment type="subcellular location">
    <subcellularLocation>
        <location evidence="2">Membrane</location>
    </subcellularLocation>
</comment>
<comment type="cofactor">
    <cofactor evidence="1 12">
        <name>heme</name>
        <dbReference type="ChEBI" id="CHEBI:30413"/>
    </cofactor>
</comment>
<evidence type="ECO:0000256" key="4">
    <source>
        <dbReference type="ARBA" id="ARBA00022617"/>
    </source>
</evidence>
<evidence type="ECO:0000256" key="7">
    <source>
        <dbReference type="ARBA" id="ARBA00022989"/>
    </source>
</evidence>
<dbReference type="GO" id="GO:0020037">
    <property type="term" value="F:heme binding"/>
    <property type="evidence" value="ECO:0007669"/>
    <property type="project" value="InterPro"/>
</dbReference>
<gene>
    <name evidence="14" type="ORF">QBC33DRAFT_608263</name>
</gene>
<dbReference type="Pfam" id="PF01565">
    <property type="entry name" value="FAD_binding_4"/>
    <property type="match status" value="1"/>
</dbReference>
<evidence type="ECO:0000256" key="3">
    <source>
        <dbReference type="ARBA" id="ARBA00010617"/>
    </source>
</evidence>
<dbReference type="InterPro" id="IPR036318">
    <property type="entry name" value="FAD-bd_PCMH-like_sf"/>
</dbReference>
<dbReference type="PROSITE" id="PS00086">
    <property type="entry name" value="CYTOCHROME_P450"/>
    <property type="match status" value="1"/>
</dbReference>
<evidence type="ECO:0000256" key="1">
    <source>
        <dbReference type="ARBA" id="ARBA00001971"/>
    </source>
</evidence>
<sequence>MEGSSMTHQIQSTVASIAKGWEAQIQKLLRKENMDRLKALDFEMAHGELLASVLGICVLRVVYNLYFHPLAGFPGPFWARASLLWRFWHTMGGRSHRSIQQMHQRYGPVFRVSPNELSFGSVNSWKAIYGFPSPGAEHLIKGEFYDIYGSGFKTGCIGSERDPAVHARKKRNLTADFSPKALAAQESIVQGCLDRFVDKLGPLTRKGGGKGINMADWLEMVAFDILGEMAFGEGFGCVEKEDHHAWLDLILGHLFEITVVDNLRRVQFLAALGRWLLPWLTVRVRKKHSMFSRAKVKQRLEAKTARQDFLTNLVSKVHSGAVPEEEMTAHASTLIIAGGETTATCMVAAVYYLLKSPPALEKLASEIRTRYTSYSEIDANSALQLPYLQAVINEALRIHPPGSQGFPRVSPGCEIDGFWVPKGAEVYTSAWTVTHDPKNFHEPMEFKPERWLDQKTTDVKEASQPFSLGYRACIGRNFAYLEMASCLSKILFKYDMELVNHDLNWEAASRCYVMWWKAPVMVSFKERLHEPGIMMLSRLFSLSLLGSLVHASCPASNRTAAAIAACNALAASFPTQLYLPNTTDFIDQAAAIWSQTCLITPNCVLEAGSASDVATAVKLINAAGSEFAVRSGGHMPVPGAQSVQPGVMISMSGLNQNTLNTDKSVASIGPGQTWIDVYSRIIQYGLAVNGGRYPSVGVGGLLVGGGIGFFSSTRGWRCDSVVAYEVVLANGHVVTATAEGDYADLFWALRGGHNHFGIVTRFDVLTFPAGPAFARTIAWNASAGAGVSDAFFDALDAYMAPGGGVDDPDVAIIPTVAFAPGLDLYEVITAQIAFGTDPAPAAFENFTKIDGPTTLDDGGKVFDSWTWLPLALNGTSSRDTRDFFWAVSFKPDPRAISIANKTVIDLAVGVLPATAAVAFTYQPVSKAWLTASQAAGGNVLGLDPEEGTIIAGLIAGQWVDPADDDVMFAFARNATAEIERQTKELGLYHPFIYLNDAGPGQKPFAAYGSGKSLPKLLSLQKKYDPKGFFKNYLAHGFALES</sequence>
<evidence type="ECO:0000256" key="6">
    <source>
        <dbReference type="ARBA" id="ARBA00022723"/>
    </source>
</evidence>
<feature type="binding site" description="axial binding residue" evidence="12">
    <location>
        <position position="473"/>
    </location>
    <ligand>
        <name>heme</name>
        <dbReference type="ChEBI" id="CHEBI:30413"/>
    </ligand>
    <ligandPart>
        <name>Fe</name>
        <dbReference type="ChEBI" id="CHEBI:18248"/>
    </ligandPart>
</feature>
<dbReference type="InterPro" id="IPR016169">
    <property type="entry name" value="FAD-bd_PCMH_sub2"/>
</dbReference>
<proteinExistence type="inferred from homology"/>
<protein>
    <submittedName>
        <fullName evidence="14">Cytochrome P450</fullName>
    </submittedName>
</protein>
<comment type="similarity">
    <text evidence="3">Belongs to the cytochrome P450 family.</text>
</comment>
<dbReference type="Proteomes" id="UP001244011">
    <property type="component" value="Unassembled WGS sequence"/>
</dbReference>
<reference evidence="14" key="1">
    <citation type="submission" date="2023-06" db="EMBL/GenBank/DDBJ databases">
        <title>Genome-scale phylogeny and comparative genomics of the fungal order Sordariales.</title>
        <authorList>
            <consortium name="Lawrence Berkeley National Laboratory"/>
            <person name="Hensen N."/>
            <person name="Bonometti L."/>
            <person name="Westerberg I."/>
            <person name="Brannstrom I.O."/>
            <person name="Guillou S."/>
            <person name="Cros-Aarteil S."/>
            <person name="Calhoun S."/>
            <person name="Haridas S."/>
            <person name="Kuo A."/>
            <person name="Mondo S."/>
            <person name="Pangilinan J."/>
            <person name="Riley R."/>
            <person name="Labutti K."/>
            <person name="Andreopoulos B."/>
            <person name="Lipzen A."/>
            <person name="Chen C."/>
            <person name="Yanf M."/>
            <person name="Daum C."/>
            <person name="Ng V."/>
            <person name="Clum A."/>
            <person name="Steindorff A."/>
            <person name="Ohm R."/>
            <person name="Martin F."/>
            <person name="Silar P."/>
            <person name="Natvig D."/>
            <person name="Lalanne C."/>
            <person name="Gautier V."/>
            <person name="Ament-Velasquez S.L."/>
            <person name="Kruys A."/>
            <person name="Hutchinson M.I."/>
            <person name="Powell A.J."/>
            <person name="Barry K."/>
            <person name="Miller A.N."/>
            <person name="Grigoriev I.V."/>
            <person name="Debuchy R."/>
            <person name="Gladieux P."/>
            <person name="Thoren M.H."/>
            <person name="Johannesson H."/>
        </authorList>
    </citation>
    <scope>NUCLEOTIDE SEQUENCE</scope>
    <source>
        <strain evidence="14">8032-3</strain>
    </source>
</reference>
<dbReference type="EMBL" id="MU838997">
    <property type="protein sequence ID" value="KAK1772874.1"/>
    <property type="molecule type" value="Genomic_DNA"/>
</dbReference>
<dbReference type="AlphaFoldDB" id="A0AAJ0FRX2"/>
<dbReference type="PROSITE" id="PS51387">
    <property type="entry name" value="FAD_PCMH"/>
    <property type="match status" value="1"/>
</dbReference>
<evidence type="ECO:0000256" key="11">
    <source>
        <dbReference type="ARBA" id="ARBA00023136"/>
    </source>
</evidence>
<evidence type="ECO:0000256" key="12">
    <source>
        <dbReference type="PIRSR" id="PIRSR602401-1"/>
    </source>
</evidence>
<dbReference type="InterPro" id="IPR002401">
    <property type="entry name" value="Cyt_P450_E_grp-I"/>
</dbReference>
<evidence type="ECO:0000256" key="10">
    <source>
        <dbReference type="ARBA" id="ARBA00023033"/>
    </source>
</evidence>
<keyword evidence="15" id="KW-1185">Reference proteome</keyword>
<dbReference type="GO" id="GO:0016705">
    <property type="term" value="F:oxidoreductase activity, acting on paired donors, with incorporation or reduction of molecular oxygen"/>
    <property type="evidence" value="ECO:0007669"/>
    <property type="project" value="InterPro"/>
</dbReference>
<dbReference type="SUPFAM" id="SSF48264">
    <property type="entry name" value="Cytochrome P450"/>
    <property type="match status" value="1"/>
</dbReference>
<dbReference type="Gene3D" id="3.30.465.10">
    <property type="match status" value="1"/>
</dbReference>
<dbReference type="FunFam" id="1.10.630.10:FF:000158">
    <property type="entry name" value="Cytochrome P450, putative (Eurofung)"/>
    <property type="match status" value="1"/>
</dbReference>
<dbReference type="PRINTS" id="PR00463">
    <property type="entry name" value="EP450I"/>
</dbReference>
<name>A0AAJ0FRX2_9PEZI</name>
<evidence type="ECO:0000256" key="8">
    <source>
        <dbReference type="ARBA" id="ARBA00023002"/>
    </source>
</evidence>
<accession>A0AAJ0FRX2</accession>
<dbReference type="PANTHER" id="PTHR24305">
    <property type="entry name" value="CYTOCHROME P450"/>
    <property type="match status" value="1"/>
</dbReference>
<dbReference type="Gene3D" id="1.10.630.10">
    <property type="entry name" value="Cytochrome P450"/>
    <property type="match status" value="1"/>
</dbReference>
<keyword evidence="4 12" id="KW-0349">Heme</keyword>
<evidence type="ECO:0000256" key="9">
    <source>
        <dbReference type="ARBA" id="ARBA00023004"/>
    </source>
</evidence>
<dbReference type="GO" id="GO:0071949">
    <property type="term" value="F:FAD binding"/>
    <property type="evidence" value="ECO:0007669"/>
    <property type="project" value="InterPro"/>
</dbReference>
<dbReference type="GO" id="GO:0005506">
    <property type="term" value="F:iron ion binding"/>
    <property type="evidence" value="ECO:0007669"/>
    <property type="project" value="InterPro"/>
</dbReference>
<dbReference type="PANTHER" id="PTHR24305:SF210">
    <property type="entry name" value="CYTOCHROME P450 MONOOXYGENASE ASQL-RELATED"/>
    <property type="match status" value="1"/>
</dbReference>
<dbReference type="PRINTS" id="PR00385">
    <property type="entry name" value="P450"/>
</dbReference>
<keyword evidence="7" id="KW-1133">Transmembrane helix</keyword>
<dbReference type="InterPro" id="IPR017972">
    <property type="entry name" value="Cyt_P450_CS"/>
</dbReference>
<dbReference type="InterPro" id="IPR050121">
    <property type="entry name" value="Cytochrome_P450_monoxygenase"/>
</dbReference>
<evidence type="ECO:0000313" key="15">
    <source>
        <dbReference type="Proteomes" id="UP001244011"/>
    </source>
</evidence>
<evidence type="ECO:0000256" key="2">
    <source>
        <dbReference type="ARBA" id="ARBA00004370"/>
    </source>
</evidence>
<dbReference type="GO" id="GO:0016020">
    <property type="term" value="C:membrane"/>
    <property type="evidence" value="ECO:0007669"/>
    <property type="project" value="UniProtKB-SubCell"/>
</dbReference>
<keyword evidence="5" id="KW-0812">Transmembrane</keyword>
<dbReference type="InterPro" id="IPR016166">
    <property type="entry name" value="FAD-bd_PCMH"/>
</dbReference>
<dbReference type="GeneID" id="85315543"/>
<dbReference type="InterPro" id="IPR001128">
    <property type="entry name" value="Cyt_P450"/>
</dbReference>
<dbReference type="Pfam" id="PF00067">
    <property type="entry name" value="p450"/>
    <property type="match status" value="1"/>
</dbReference>
<evidence type="ECO:0000259" key="13">
    <source>
        <dbReference type="PROSITE" id="PS51387"/>
    </source>
</evidence>
<dbReference type="GO" id="GO:0004497">
    <property type="term" value="F:monooxygenase activity"/>
    <property type="evidence" value="ECO:0007669"/>
    <property type="project" value="UniProtKB-KW"/>
</dbReference>
<dbReference type="InterPro" id="IPR006094">
    <property type="entry name" value="Oxid_FAD_bind_N"/>
</dbReference>
<keyword evidence="8" id="KW-0560">Oxidoreductase</keyword>
<keyword evidence="6 12" id="KW-0479">Metal-binding</keyword>
<keyword evidence="9 12" id="KW-0408">Iron</keyword>
<keyword evidence="10" id="KW-0503">Monooxygenase</keyword>
<feature type="domain" description="FAD-binding PCMH-type" evidence="13">
    <location>
        <begin position="597"/>
        <end position="769"/>
    </location>
</feature>
<dbReference type="SUPFAM" id="SSF56176">
    <property type="entry name" value="FAD-binding/transporter-associated domain-like"/>
    <property type="match status" value="1"/>
</dbReference>